<evidence type="ECO:0000256" key="2">
    <source>
        <dbReference type="SAM" id="SignalP"/>
    </source>
</evidence>
<protein>
    <recommendedName>
        <fullName evidence="5">Secreted protein</fullName>
    </recommendedName>
</protein>
<evidence type="ECO:0000313" key="4">
    <source>
        <dbReference type="Proteomes" id="UP000198704"/>
    </source>
</evidence>
<keyword evidence="4" id="KW-1185">Reference proteome</keyword>
<feature type="compositionally biased region" description="Pro residues" evidence="1">
    <location>
        <begin position="75"/>
        <end position="84"/>
    </location>
</feature>
<dbReference type="RefSeq" id="WP_091720602.1">
    <property type="nucleotide sequence ID" value="NZ_FNHS01000017.1"/>
</dbReference>
<organism evidence="3 4">
    <name type="scientific">Methylobacterium phyllostachyos</name>
    <dbReference type="NCBI Taxonomy" id="582672"/>
    <lineage>
        <taxon>Bacteria</taxon>
        <taxon>Pseudomonadati</taxon>
        <taxon>Pseudomonadota</taxon>
        <taxon>Alphaproteobacteria</taxon>
        <taxon>Hyphomicrobiales</taxon>
        <taxon>Methylobacteriaceae</taxon>
        <taxon>Methylobacterium</taxon>
    </lineage>
</organism>
<feature type="compositionally biased region" description="Basic and acidic residues" evidence="1">
    <location>
        <begin position="53"/>
        <end position="68"/>
    </location>
</feature>
<dbReference type="Proteomes" id="UP000198704">
    <property type="component" value="Unassembled WGS sequence"/>
</dbReference>
<dbReference type="AlphaFoldDB" id="A0A1H0HXX9"/>
<proteinExistence type="predicted"/>
<feature type="region of interest" description="Disordered" evidence="1">
    <location>
        <begin position="28"/>
        <end position="84"/>
    </location>
</feature>
<keyword evidence="2" id="KW-0732">Signal</keyword>
<dbReference type="EMBL" id="FNHS01000017">
    <property type="protein sequence ID" value="SDO23730.1"/>
    <property type="molecule type" value="Genomic_DNA"/>
</dbReference>
<name>A0A1H0HXX9_9HYPH</name>
<dbReference type="OrthoDB" id="8005105at2"/>
<evidence type="ECO:0008006" key="5">
    <source>
        <dbReference type="Google" id="ProtNLM"/>
    </source>
</evidence>
<accession>A0A1H0HXX9</accession>
<feature type="signal peptide" evidence="2">
    <location>
        <begin position="1"/>
        <end position="20"/>
    </location>
</feature>
<reference evidence="4" key="1">
    <citation type="submission" date="2016-10" db="EMBL/GenBank/DDBJ databases">
        <authorList>
            <person name="Varghese N."/>
            <person name="Submissions S."/>
        </authorList>
    </citation>
    <scope>NUCLEOTIDE SEQUENCE [LARGE SCALE GENOMIC DNA]</scope>
    <source>
        <strain evidence="4">BL47</strain>
    </source>
</reference>
<sequence length="84" mass="8836">MQLRTILALALLLVALPANAEDGFLDKLFGGSGRGAPPNPFASNYPSAAPTADEVRAERQRRAGRGERGVSQTGPLPPGRIPEE</sequence>
<feature type="chain" id="PRO_5011461580" description="Secreted protein" evidence="2">
    <location>
        <begin position="21"/>
        <end position="84"/>
    </location>
</feature>
<gene>
    <name evidence="3" type="ORF">SAMN05216360_11755</name>
</gene>
<evidence type="ECO:0000313" key="3">
    <source>
        <dbReference type="EMBL" id="SDO23730.1"/>
    </source>
</evidence>
<dbReference type="STRING" id="582672.SAMN05216360_11755"/>
<evidence type="ECO:0000256" key="1">
    <source>
        <dbReference type="SAM" id="MobiDB-lite"/>
    </source>
</evidence>